<dbReference type="PANTHER" id="PTHR11439:SF483">
    <property type="entry name" value="PEPTIDE SYNTHASE GLIP-LIKE, PUTATIVE (AFU_ORTHOLOGUE AFUA_3G12920)-RELATED"/>
    <property type="match status" value="1"/>
</dbReference>
<feature type="region of interest" description="Disordered" evidence="1">
    <location>
        <begin position="122"/>
        <end position="154"/>
    </location>
</feature>
<feature type="domain" description="Reverse transcriptase Ty1/copia-type" evidence="2">
    <location>
        <begin position="228"/>
        <end position="471"/>
    </location>
</feature>
<evidence type="ECO:0000256" key="1">
    <source>
        <dbReference type="SAM" id="MobiDB-lite"/>
    </source>
</evidence>
<evidence type="ECO:0000259" key="2">
    <source>
        <dbReference type="Pfam" id="PF07727"/>
    </source>
</evidence>
<dbReference type="EMBL" id="CR855152">
    <property type="protein sequence ID" value="CAH66897.1"/>
    <property type="molecule type" value="Genomic_DNA"/>
</dbReference>
<evidence type="ECO:0000259" key="3">
    <source>
        <dbReference type="Pfam" id="PF25597"/>
    </source>
</evidence>
<dbReference type="InterPro" id="IPR013103">
    <property type="entry name" value="RVT_2"/>
</dbReference>
<proteinExistence type="predicted"/>
<dbReference type="SUPFAM" id="SSF56672">
    <property type="entry name" value="DNA/RNA polymerases"/>
    <property type="match status" value="1"/>
</dbReference>
<feature type="compositionally biased region" description="Polar residues" evidence="1">
    <location>
        <begin position="126"/>
        <end position="143"/>
    </location>
</feature>
<dbReference type="InterPro" id="IPR057670">
    <property type="entry name" value="SH3_retrovirus"/>
</dbReference>
<dbReference type="AlphaFoldDB" id="Q01K24"/>
<name>Q01K24_ORYSA</name>
<dbReference type="Pfam" id="PF25597">
    <property type="entry name" value="SH3_retrovirus"/>
    <property type="match status" value="1"/>
</dbReference>
<gene>
    <name evidence="4" type="primary">OSIGBa0099L20.12</name>
</gene>
<dbReference type="Pfam" id="PF07727">
    <property type="entry name" value="RVT_2"/>
    <property type="match status" value="1"/>
</dbReference>
<dbReference type="PANTHER" id="PTHR11439">
    <property type="entry name" value="GAG-POL-RELATED RETROTRANSPOSON"/>
    <property type="match status" value="1"/>
</dbReference>
<sequence>MARTMLDEYSVSDSFWAEAINTAWHATNRLYLHRLLKKTSYELIVGRKPNVAHFRVFGCKCYIYRKSVRLTKFESRCDEGFFLGYASNSKAYQVYNKNKGDEGLMRAMKNMSIGDVKPIEVEDKPSTSTQDEPSTSASPSQAQVEVEEEKAQDPPMPLRIHTALSKDHPIDQVLGDISKGVQTRSRVASICEHYSFVSCLEPKHVDEALCDPDWMNAMHEELNNFARNKVWTLVERPRDHNVIGTKWIFRNKQDENGLVVRNKARLVAQGFTQVEGLDFGETFAPIVRLEAIRILLAFASCFDIKLFQMDVKSAFLNGEIAELVFVEQPPGFEDPKNSNHVYKLSKALYGLKQAPRAWYERLRDFLLSKDFKIGKVDTTLFTKIIGDDFFVCQIYVDDIIFGSTNEVFCKEFDDMMFREFEMSMIEELSFFLGLQIKQLKDGMFVSQTKYIKDLLKRFGLEDAKPIKTPMATNGHLDLDEGGKLVDLKLYRSMIGSLLYFTVSRPDIMFSVCMCARFQAAPKECHLVAVKRILRYLKHSSTIGLWYPKGAKFKLVGYSDSDYAGCKVDRKSTSGSCQMLGRSLVSWSSKKQNSVALSTAEAEYVSAGSCCAQLLWMKQTLLDYGISFTKTLLLCDNDSAIKIANNPVQHSRTKHIDIRHHFLRDHVAKCDIVISHIRTEDQLADIFTKPLDETRFCKLRNELNVIDFSNVV</sequence>
<accession>Q01K24</accession>
<dbReference type="InterPro" id="IPR043502">
    <property type="entry name" value="DNA/RNA_pol_sf"/>
</dbReference>
<protein>
    <submittedName>
        <fullName evidence="4">OSIGBa0099L20.12 protein</fullName>
    </submittedName>
</protein>
<reference evidence="4" key="1">
    <citation type="journal article" date="2002" name="Nature">
        <title>Sequence and analysis of rice chromosome 4.</title>
        <authorList>
            <person name="Feng Q."/>
            <person name="Zhang Y."/>
            <person name="Hao P."/>
            <person name="Wang S."/>
            <person name="Fu G."/>
            <person name="Huang Y."/>
            <person name="Li Y."/>
            <person name="Zhu J."/>
            <person name="Liu Y."/>
            <person name="Hu X."/>
            <person name="Jia P."/>
            <person name="Zhang Y."/>
            <person name="Zhao Q."/>
            <person name="Ying K."/>
            <person name="Yu S."/>
            <person name="Tang Y."/>
            <person name="Weng Q."/>
            <person name="Zhang L."/>
            <person name="Lu Y."/>
            <person name="Mu J."/>
            <person name="Lu Y."/>
            <person name="Zhang L.S."/>
            <person name="Yu Z."/>
            <person name="Fan D."/>
            <person name="Liu X."/>
            <person name="Lu T."/>
            <person name="Li C."/>
            <person name="Wu Y."/>
            <person name="Sun T."/>
            <person name="Lei H."/>
            <person name="Li T."/>
            <person name="Hu H."/>
            <person name="Guan J."/>
            <person name="Wu M."/>
            <person name="Zhang R."/>
            <person name="Zhou B."/>
            <person name="Chen Z."/>
            <person name="Chen L."/>
            <person name="Jin Z."/>
            <person name="Wang R."/>
            <person name="Yin H."/>
            <person name="Cai Z."/>
            <person name="Ren S."/>
            <person name="Lv G."/>
            <person name="Gu W."/>
            <person name="Zhu G."/>
            <person name="Tu Y."/>
            <person name="Jia J."/>
            <person name="Zhang Y."/>
            <person name="Chen J."/>
            <person name="Kang H."/>
            <person name="Chen X."/>
            <person name="Shao C."/>
            <person name="Sun Y."/>
            <person name="Hu Q."/>
            <person name="Zhang X."/>
            <person name="Zhang W."/>
            <person name="Wang L."/>
            <person name="Ding C."/>
            <person name="Sheng H."/>
            <person name="Gu J."/>
            <person name="Chen S."/>
            <person name="Ni L."/>
            <person name="Zhu F."/>
            <person name="Chen W."/>
            <person name="Lan L."/>
            <person name="Lai Y."/>
            <person name="Cheng Z."/>
            <person name="Gu M."/>
            <person name="Jiang J."/>
            <person name="Li J."/>
            <person name="Hong G."/>
            <person name="Xue Y."/>
            <person name="Han B."/>
        </authorList>
    </citation>
    <scope>NUCLEOTIDE SEQUENCE</scope>
</reference>
<evidence type="ECO:0000313" key="4">
    <source>
        <dbReference type="EMBL" id="CAH66897.1"/>
    </source>
</evidence>
<dbReference type="CDD" id="cd09272">
    <property type="entry name" value="RNase_HI_RT_Ty1"/>
    <property type="match status" value="1"/>
</dbReference>
<organism evidence="4">
    <name type="scientific">Oryza sativa</name>
    <name type="common">Rice</name>
    <dbReference type="NCBI Taxonomy" id="4530"/>
    <lineage>
        <taxon>Eukaryota</taxon>
        <taxon>Viridiplantae</taxon>
        <taxon>Streptophyta</taxon>
        <taxon>Embryophyta</taxon>
        <taxon>Tracheophyta</taxon>
        <taxon>Spermatophyta</taxon>
        <taxon>Magnoliopsida</taxon>
        <taxon>Liliopsida</taxon>
        <taxon>Poales</taxon>
        <taxon>Poaceae</taxon>
        <taxon>BOP clade</taxon>
        <taxon>Oryzoideae</taxon>
        <taxon>Oryzeae</taxon>
        <taxon>Oryzinae</taxon>
        <taxon>Oryza</taxon>
    </lineage>
</organism>
<reference evidence="4" key="2">
    <citation type="submission" date="2004-10" db="EMBL/GenBank/DDBJ databases">
        <title>Chromosome-wide comparison between domesticated rice subspecies indica and japonica.</title>
        <authorList>
            <person name="Han B."/>
        </authorList>
    </citation>
    <scope>NUCLEOTIDE SEQUENCE</scope>
</reference>
<feature type="domain" description="Retroviral polymerase SH3-like" evidence="3">
    <location>
        <begin position="59"/>
        <end position="99"/>
    </location>
</feature>